<dbReference type="EMBL" id="AAWS01000022">
    <property type="protein sequence ID" value="EAY27593.1"/>
    <property type="molecule type" value="Genomic_DNA"/>
</dbReference>
<protein>
    <submittedName>
        <fullName evidence="1">Uncharacterized protein</fullName>
    </submittedName>
</protein>
<evidence type="ECO:0000313" key="2">
    <source>
        <dbReference type="Proteomes" id="UP000004095"/>
    </source>
</evidence>
<dbReference type="Proteomes" id="UP000004095">
    <property type="component" value="Unassembled WGS sequence"/>
</dbReference>
<proteinExistence type="predicted"/>
<dbReference type="AlphaFoldDB" id="A1ZPT8"/>
<gene>
    <name evidence="1" type="ORF">M23134_02840</name>
</gene>
<keyword evidence="2" id="KW-1185">Reference proteome</keyword>
<comment type="caution">
    <text evidence="1">The sequence shown here is derived from an EMBL/GenBank/DDBJ whole genome shotgun (WGS) entry which is preliminary data.</text>
</comment>
<name>A1ZPT8_MICM2</name>
<accession>A1ZPT8</accession>
<sequence length="385" mass="44602">MELLTPSTCLVKAFPIKCILEGDTFLNEFQSSVQNQGYLANAYIKKYNPEIGIEKAIQANSVFKEQALALQKIYYDEHPNIPKENNPFKKGNKLTEETVIALRTLLKTYLTERLVRYESRELQTGLRDKFRSYTRDASTKYPQFNHSIVFVAGLVQMKITDVTKVKLICQDLGLNSTTTEEIAHNVGAFQSNKITSVKEYESWKRKIVEFRKKARLNQIIVKVEVPGDPYPLYRIAKGWEVYGINPDGTHVKFNRQGYIKRIYVDKYLTNDSKKLTGLYIRRPNDPIDTYSEIILLNTLTYDELSPAEKEHPVSALVQERENVWWNKSFVVRTVKGKVGAFVYGLTVPTTAAFYMYSKKAEWINFLMRETTWDWVEKVIDAINKL</sequence>
<evidence type="ECO:0000313" key="1">
    <source>
        <dbReference type="EMBL" id="EAY27593.1"/>
    </source>
</evidence>
<organism evidence="1 2">
    <name type="scientific">Microscilla marina ATCC 23134</name>
    <dbReference type="NCBI Taxonomy" id="313606"/>
    <lineage>
        <taxon>Bacteria</taxon>
        <taxon>Pseudomonadati</taxon>
        <taxon>Bacteroidota</taxon>
        <taxon>Cytophagia</taxon>
        <taxon>Cytophagales</taxon>
        <taxon>Microscillaceae</taxon>
        <taxon>Microscilla</taxon>
    </lineage>
</organism>
<reference evidence="1 2" key="1">
    <citation type="submission" date="2007-01" db="EMBL/GenBank/DDBJ databases">
        <authorList>
            <person name="Haygood M."/>
            <person name="Podell S."/>
            <person name="Anderson C."/>
            <person name="Hopkinson B."/>
            <person name="Roe K."/>
            <person name="Barbeau K."/>
            <person name="Gaasterland T."/>
            <person name="Ferriera S."/>
            <person name="Johnson J."/>
            <person name="Kravitz S."/>
            <person name="Beeson K."/>
            <person name="Sutton G."/>
            <person name="Rogers Y.-H."/>
            <person name="Friedman R."/>
            <person name="Frazier M."/>
            <person name="Venter J.C."/>
        </authorList>
    </citation>
    <scope>NUCLEOTIDE SEQUENCE [LARGE SCALE GENOMIC DNA]</scope>
    <source>
        <strain evidence="1 2">ATCC 23134</strain>
    </source>
</reference>